<reference evidence="6 7" key="1">
    <citation type="submission" date="2020-08" db="EMBL/GenBank/DDBJ databases">
        <title>Sequencing the genomes of 1000 actinobacteria strains.</title>
        <authorList>
            <person name="Klenk H.-P."/>
        </authorList>
    </citation>
    <scope>NUCLEOTIDE SEQUENCE [LARGE SCALE GENOMIC DNA]</scope>
    <source>
        <strain evidence="6 7">DSM 44230</strain>
    </source>
</reference>
<dbReference type="InterPro" id="IPR001647">
    <property type="entry name" value="HTH_TetR"/>
</dbReference>
<dbReference type="Gene3D" id="1.10.357.10">
    <property type="entry name" value="Tetracycline Repressor, domain 2"/>
    <property type="match status" value="1"/>
</dbReference>
<dbReference type="PROSITE" id="PS50977">
    <property type="entry name" value="HTH_TETR_2"/>
    <property type="match status" value="1"/>
</dbReference>
<dbReference type="Pfam" id="PF00440">
    <property type="entry name" value="TetR_N"/>
    <property type="match status" value="1"/>
</dbReference>
<comment type="caution">
    <text evidence="6">The sequence shown here is derived from an EMBL/GenBank/DDBJ whole genome shotgun (WGS) entry which is preliminary data.</text>
</comment>
<name>A0A7W7C7M9_9PSEU</name>
<evidence type="ECO:0000256" key="2">
    <source>
        <dbReference type="ARBA" id="ARBA00023125"/>
    </source>
</evidence>
<dbReference type="InterPro" id="IPR009057">
    <property type="entry name" value="Homeodomain-like_sf"/>
</dbReference>
<evidence type="ECO:0000313" key="6">
    <source>
        <dbReference type="EMBL" id="MBB4674719.1"/>
    </source>
</evidence>
<evidence type="ECO:0000259" key="5">
    <source>
        <dbReference type="PROSITE" id="PS50977"/>
    </source>
</evidence>
<feature type="DNA-binding region" description="H-T-H motif" evidence="4">
    <location>
        <begin position="28"/>
        <end position="47"/>
    </location>
</feature>
<dbReference type="Proteomes" id="UP000533598">
    <property type="component" value="Unassembled WGS sequence"/>
</dbReference>
<proteinExistence type="predicted"/>
<organism evidence="6 7">
    <name type="scientific">Crossiella cryophila</name>
    <dbReference type="NCBI Taxonomy" id="43355"/>
    <lineage>
        <taxon>Bacteria</taxon>
        <taxon>Bacillati</taxon>
        <taxon>Actinomycetota</taxon>
        <taxon>Actinomycetes</taxon>
        <taxon>Pseudonocardiales</taxon>
        <taxon>Pseudonocardiaceae</taxon>
        <taxon>Crossiella</taxon>
    </lineage>
</organism>
<evidence type="ECO:0000256" key="1">
    <source>
        <dbReference type="ARBA" id="ARBA00023015"/>
    </source>
</evidence>
<dbReference type="RefSeq" id="WP_221489766.1">
    <property type="nucleotide sequence ID" value="NZ_BAAAUI010000024.1"/>
</dbReference>
<keyword evidence="7" id="KW-1185">Reference proteome</keyword>
<gene>
    <name evidence="6" type="ORF">HNR67_000837</name>
</gene>
<dbReference type="SUPFAM" id="SSF46689">
    <property type="entry name" value="Homeodomain-like"/>
    <property type="match status" value="1"/>
</dbReference>
<dbReference type="PRINTS" id="PR00455">
    <property type="entry name" value="HTHTETR"/>
</dbReference>
<protein>
    <submittedName>
        <fullName evidence="6">AcrR family transcriptional regulator</fullName>
    </submittedName>
</protein>
<dbReference type="AlphaFoldDB" id="A0A7W7C7M9"/>
<evidence type="ECO:0000256" key="4">
    <source>
        <dbReference type="PROSITE-ProRule" id="PRU00335"/>
    </source>
</evidence>
<keyword evidence="2 4" id="KW-0238">DNA-binding</keyword>
<dbReference type="EMBL" id="JACHMH010000001">
    <property type="protein sequence ID" value="MBB4674719.1"/>
    <property type="molecule type" value="Genomic_DNA"/>
</dbReference>
<dbReference type="GO" id="GO:0003677">
    <property type="term" value="F:DNA binding"/>
    <property type="evidence" value="ECO:0007669"/>
    <property type="project" value="UniProtKB-UniRule"/>
</dbReference>
<keyword evidence="3" id="KW-0804">Transcription</keyword>
<sequence length="193" mass="21039">MEGKARNRTALLEAAREVIVEEGHRGASLGVIAGRAGLTTGAIYSIFGSKRDLLIAVIEDIHRRVIADLQQLSDPRLSLEQVIAVYVAGRLRAADAKDAAPLLAFETELSGLAQSDPVVSTRLREISVRSDRQFAESLTGRRDERGLVVDERRAGYLALGVRALVLGFEQRRLRGEAVPEAMVLDLAIAMVRQ</sequence>
<accession>A0A7W7C7M9</accession>
<dbReference type="PANTHER" id="PTHR47506">
    <property type="entry name" value="TRANSCRIPTIONAL REGULATORY PROTEIN"/>
    <property type="match status" value="1"/>
</dbReference>
<dbReference type="PANTHER" id="PTHR47506:SF6">
    <property type="entry name" value="HTH-TYPE TRANSCRIPTIONAL REPRESSOR NEMR"/>
    <property type="match status" value="1"/>
</dbReference>
<keyword evidence="1" id="KW-0805">Transcription regulation</keyword>
<evidence type="ECO:0000256" key="3">
    <source>
        <dbReference type="ARBA" id="ARBA00023163"/>
    </source>
</evidence>
<feature type="domain" description="HTH tetR-type" evidence="5">
    <location>
        <begin position="5"/>
        <end position="65"/>
    </location>
</feature>
<evidence type="ECO:0000313" key="7">
    <source>
        <dbReference type="Proteomes" id="UP000533598"/>
    </source>
</evidence>